<dbReference type="AlphaFoldDB" id="A0A0M2SRZ7"/>
<dbReference type="SUPFAM" id="SSF53474">
    <property type="entry name" value="alpha/beta-Hydrolases"/>
    <property type="match status" value="1"/>
</dbReference>
<dbReference type="InterPro" id="IPR029058">
    <property type="entry name" value="AB_hydrolase_fold"/>
</dbReference>
<comment type="caution">
    <text evidence="2">The sequence shown here is derived from an EMBL/GenBank/DDBJ whole genome shotgun (WGS) entry which is preliminary data.</text>
</comment>
<evidence type="ECO:0000313" key="2">
    <source>
        <dbReference type="EMBL" id="KKK36923.1"/>
    </source>
</evidence>
<sequence>MERWTEFTNAIKGPELGSNNTPRKLVWKKNKATLWHYAPEEKKYDIPVFIIYSLFNTPSILDFAPGSSVMEGLVNNGYDVYLLDWGIAGYEDKELNIENYIADYISKAVKRALRHSRAEEVSVIGYCLGGTFAAMYAAIAEEPIRNLIVATVPIDFSVSVLPDKWEEELKNNGFNADRLIEVYGVIPPAYVEAMFRSVTAPIYNSPYVNLLARANDKVFVEKWKRMNKWNSGHVPLTGGAFRQLTNDLFKENKLVKGEFTIHGQKVDLGKITANMLVVSSKNDTLIPAGQSLPIMDLVSSKDKTYLSVEAGHVSLAMTGKLNGILEDWLGEHSQ</sequence>
<dbReference type="EMBL" id="LAYY01000020">
    <property type="protein sequence ID" value="KKK36923.1"/>
    <property type="molecule type" value="Genomic_DNA"/>
</dbReference>
<protein>
    <submittedName>
        <fullName evidence="2">Hydroxyalkanoic acid synthase</fullName>
    </submittedName>
</protein>
<dbReference type="PATRIC" id="fig|1408103.3.peg.3757"/>
<reference evidence="2 3" key="1">
    <citation type="submission" date="2015-04" db="EMBL/GenBank/DDBJ databases">
        <title>Taxonomic description and genome sequence of Bacillus campisalis sp. nov., a novel member of the genus Bacillus isolated from solar saltern.</title>
        <authorList>
            <person name="Mathan Kumar R."/>
            <person name="Kaur G."/>
            <person name="Kumar A."/>
            <person name="Singh N.K."/>
            <person name="Kaur N."/>
            <person name="Kumar N."/>
            <person name="Mayilraj S."/>
        </authorList>
    </citation>
    <scope>NUCLEOTIDE SEQUENCE [LARGE SCALE GENOMIC DNA]</scope>
    <source>
        <strain evidence="2 3">SA2-6</strain>
    </source>
</reference>
<dbReference type="Gene3D" id="3.40.50.1820">
    <property type="entry name" value="alpha/beta hydrolase"/>
    <property type="match status" value="1"/>
</dbReference>
<organism evidence="2 3">
    <name type="scientific">Mesobacillus campisalis</name>
    <dbReference type="NCBI Taxonomy" id="1408103"/>
    <lineage>
        <taxon>Bacteria</taxon>
        <taxon>Bacillati</taxon>
        <taxon>Bacillota</taxon>
        <taxon>Bacilli</taxon>
        <taxon>Bacillales</taxon>
        <taxon>Bacillaceae</taxon>
        <taxon>Mesobacillus</taxon>
    </lineage>
</organism>
<dbReference type="InterPro" id="IPR051321">
    <property type="entry name" value="PHA/PHB_synthase"/>
</dbReference>
<dbReference type="InterPro" id="IPR000073">
    <property type="entry name" value="AB_hydrolase_1"/>
</dbReference>
<dbReference type="Pfam" id="PF00561">
    <property type="entry name" value="Abhydrolase_1"/>
    <property type="match status" value="1"/>
</dbReference>
<evidence type="ECO:0000259" key="1">
    <source>
        <dbReference type="Pfam" id="PF00561"/>
    </source>
</evidence>
<accession>A0A0M2SRZ7</accession>
<dbReference type="Proteomes" id="UP000034166">
    <property type="component" value="Unassembled WGS sequence"/>
</dbReference>
<dbReference type="PANTHER" id="PTHR36837:SF2">
    <property type="entry name" value="POLY(3-HYDROXYALKANOATE) POLYMERASE SUBUNIT PHAC"/>
    <property type="match status" value="1"/>
</dbReference>
<dbReference type="PANTHER" id="PTHR36837">
    <property type="entry name" value="POLY(3-HYDROXYALKANOATE) POLYMERASE SUBUNIT PHAC"/>
    <property type="match status" value="1"/>
</dbReference>
<keyword evidence="3" id="KW-1185">Reference proteome</keyword>
<proteinExistence type="predicted"/>
<feature type="domain" description="AB hydrolase-1" evidence="1">
    <location>
        <begin position="65"/>
        <end position="314"/>
    </location>
</feature>
<evidence type="ECO:0000313" key="3">
    <source>
        <dbReference type="Proteomes" id="UP000034166"/>
    </source>
</evidence>
<name>A0A0M2SRZ7_9BACI</name>
<gene>
    <name evidence="2" type="ORF">WQ57_16870</name>
</gene>